<keyword evidence="2" id="KW-1185">Reference proteome</keyword>
<dbReference type="Proteomes" id="UP001149140">
    <property type="component" value="Unassembled WGS sequence"/>
</dbReference>
<evidence type="ECO:0000313" key="2">
    <source>
        <dbReference type="Proteomes" id="UP001149140"/>
    </source>
</evidence>
<protein>
    <submittedName>
        <fullName evidence="1">Uncharacterized protein</fullName>
    </submittedName>
</protein>
<comment type="caution">
    <text evidence="1">The sequence shown here is derived from an EMBL/GenBank/DDBJ whole genome shotgun (WGS) entry which is preliminary data.</text>
</comment>
<evidence type="ECO:0000313" key="1">
    <source>
        <dbReference type="EMBL" id="MDA0163117.1"/>
    </source>
</evidence>
<dbReference type="PANTHER" id="PTHR48174">
    <property type="entry name" value="DUF946 FAMILY PROTEIN"/>
    <property type="match status" value="1"/>
</dbReference>
<reference evidence="1" key="1">
    <citation type="submission" date="2022-10" db="EMBL/GenBank/DDBJ databases">
        <title>The WGS of Solirubrobacter ginsenosidimutans DSM 21036.</title>
        <authorList>
            <person name="Jiang Z."/>
        </authorList>
    </citation>
    <scope>NUCLEOTIDE SEQUENCE</scope>
    <source>
        <strain evidence="1">DSM 21036</strain>
    </source>
</reference>
<dbReference type="EMBL" id="JAPDOD010000022">
    <property type="protein sequence ID" value="MDA0163117.1"/>
    <property type="molecule type" value="Genomic_DNA"/>
</dbReference>
<gene>
    <name evidence="1" type="ORF">OM076_22780</name>
</gene>
<dbReference type="PANTHER" id="PTHR48174:SF5">
    <property type="entry name" value="VACUOLAR PROTEIN SORTING-ASSOCIATED PROTEIN 62"/>
    <property type="match status" value="1"/>
</dbReference>
<dbReference type="RefSeq" id="WP_270042358.1">
    <property type="nucleotide sequence ID" value="NZ_JAPDOD010000022.1"/>
</dbReference>
<dbReference type="AlphaFoldDB" id="A0A9X3MXT5"/>
<accession>A0A9X3MXT5</accession>
<sequence length="359" mass="38855">MTDVRVLLERHKPRLVYDSHEAYFADSAAIWTDSPTNVLKRAGGTVLAKPTKLRLAFLGPKVYGDNTKALDTDAIGDSTRNYAANAAALHKLAKYANRVHGHARRDAQGRLWLQYWLFYYYNDYQLLGPLSGGNHEGDWELVQIRLDAAEQPQQLVFSQHKQAESKAWKDAPKSGATPLVYVARGSHANYFGKGSHWTGNWFDQADGKGPQILPALVLLEDAAPAWVLWPGFWGDTKAGVLPLDSSSPVSPGVRPHWLDPSLLKGVGPKTGAPPVPAPPRTTVQRAGGSLVVSYQAPPEATALAVALRPKGSNGPAVTTAFKLDGAKGEVELPADDREYDVWTSVVGVDGVASEGVRPK</sequence>
<name>A0A9X3MXT5_9ACTN</name>
<organism evidence="1 2">
    <name type="scientific">Solirubrobacter ginsenosidimutans</name>
    <dbReference type="NCBI Taxonomy" id="490573"/>
    <lineage>
        <taxon>Bacteria</taxon>
        <taxon>Bacillati</taxon>
        <taxon>Actinomycetota</taxon>
        <taxon>Thermoleophilia</taxon>
        <taxon>Solirubrobacterales</taxon>
        <taxon>Solirubrobacteraceae</taxon>
        <taxon>Solirubrobacter</taxon>
    </lineage>
</organism>
<proteinExistence type="predicted"/>